<dbReference type="Gene3D" id="3.40.50.620">
    <property type="entry name" value="HUPs"/>
    <property type="match status" value="1"/>
</dbReference>
<keyword evidence="5" id="KW-0648">Protein biosynthesis</keyword>
<evidence type="ECO:0000259" key="7">
    <source>
        <dbReference type="Pfam" id="PF09334"/>
    </source>
</evidence>
<name>A0A819ZFS2_9BILA</name>
<proteinExistence type="inferred from homology"/>
<dbReference type="PANTHER" id="PTHR45794">
    <property type="entry name" value="LEUCYL-TRNA SYNTHETASE"/>
    <property type="match status" value="1"/>
</dbReference>
<protein>
    <recommendedName>
        <fullName evidence="7">Methionyl/Leucyl tRNA synthetase domain-containing protein</fullName>
    </recommendedName>
</protein>
<evidence type="ECO:0000313" key="10">
    <source>
        <dbReference type="Proteomes" id="UP000663874"/>
    </source>
</evidence>
<reference evidence="9" key="1">
    <citation type="submission" date="2021-02" db="EMBL/GenBank/DDBJ databases">
        <authorList>
            <person name="Nowell W R."/>
        </authorList>
    </citation>
    <scope>NUCLEOTIDE SEQUENCE</scope>
</reference>
<sequence length="197" mass="22681">MAYYTVAHLLQSSYDGHQNGSANISPSEMTIDVWDYIFFVDKSYSSLKTNISKEILDRLRNEFQYWYPVDLRSSGKDLIPNHLTFTLYNHVAIWPKKEDNRWPKAFRANGHLFLNGEKMSKSTGNFMTLIQAIERFSADGMRLTLADAGDSIEDANFDEQNAEAQLLRLYTFIEWVKEVLNISSSQTNTQSTDQVSK</sequence>
<evidence type="ECO:0000256" key="3">
    <source>
        <dbReference type="ARBA" id="ARBA00022741"/>
    </source>
</evidence>
<organism evidence="9 10">
    <name type="scientific">Rotaria sordida</name>
    <dbReference type="NCBI Taxonomy" id="392033"/>
    <lineage>
        <taxon>Eukaryota</taxon>
        <taxon>Metazoa</taxon>
        <taxon>Spiralia</taxon>
        <taxon>Gnathifera</taxon>
        <taxon>Rotifera</taxon>
        <taxon>Eurotatoria</taxon>
        <taxon>Bdelloidea</taxon>
        <taxon>Philodinida</taxon>
        <taxon>Philodinidae</taxon>
        <taxon>Rotaria</taxon>
    </lineage>
</organism>
<evidence type="ECO:0000256" key="5">
    <source>
        <dbReference type="ARBA" id="ARBA00022917"/>
    </source>
</evidence>
<dbReference type="Proteomes" id="UP000663874">
    <property type="component" value="Unassembled WGS sequence"/>
</dbReference>
<dbReference type="Proteomes" id="UP000663889">
    <property type="component" value="Unassembled WGS sequence"/>
</dbReference>
<keyword evidence="3" id="KW-0547">Nucleotide-binding</keyword>
<feature type="domain" description="Methionyl/Leucyl tRNA synthetase" evidence="7">
    <location>
        <begin position="74"/>
        <end position="163"/>
    </location>
</feature>
<dbReference type="EMBL" id="CAJOBE010014086">
    <property type="protein sequence ID" value="CAF4173656.1"/>
    <property type="molecule type" value="Genomic_DNA"/>
</dbReference>
<keyword evidence="4" id="KW-0067">ATP-binding</keyword>
<dbReference type="InterPro" id="IPR004493">
    <property type="entry name" value="Leu-tRNA-synth_Ia_arc/euk"/>
</dbReference>
<keyword evidence="2" id="KW-0436">Ligase</keyword>
<evidence type="ECO:0000313" key="9">
    <source>
        <dbReference type="EMBL" id="CAF4173656.1"/>
    </source>
</evidence>
<comment type="similarity">
    <text evidence="1">Belongs to the class-I aminoacyl-tRNA synthetase family.</text>
</comment>
<dbReference type="GO" id="GO:0004823">
    <property type="term" value="F:leucine-tRNA ligase activity"/>
    <property type="evidence" value="ECO:0007669"/>
    <property type="project" value="InterPro"/>
</dbReference>
<evidence type="ECO:0000256" key="1">
    <source>
        <dbReference type="ARBA" id="ARBA00005594"/>
    </source>
</evidence>
<keyword evidence="6" id="KW-0030">Aminoacyl-tRNA synthetase</keyword>
<dbReference type="GO" id="GO:0006429">
    <property type="term" value="P:leucyl-tRNA aminoacylation"/>
    <property type="evidence" value="ECO:0007669"/>
    <property type="project" value="InterPro"/>
</dbReference>
<dbReference type="InterPro" id="IPR015413">
    <property type="entry name" value="Methionyl/Leucyl_tRNA_Synth"/>
</dbReference>
<accession>A0A819ZFS2</accession>
<gene>
    <name evidence="9" type="ORF">FNK824_LOCUS34825</name>
    <name evidence="8" type="ORF">SEV965_LOCUS21451</name>
</gene>
<dbReference type="EMBL" id="CAJNOU010001455">
    <property type="protein sequence ID" value="CAF1206822.1"/>
    <property type="molecule type" value="Genomic_DNA"/>
</dbReference>
<dbReference type="GO" id="GO:0005524">
    <property type="term" value="F:ATP binding"/>
    <property type="evidence" value="ECO:0007669"/>
    <property type="project" value="UniProtKB-KW"/>
</dbReference>
<evidence type="ECO:0000313" key="8">
    <source>
        <dbReference type="EMBL" id="CAF1206822.1"/>
    </source>
</evidence>
<evidence type="ECO:0000256" key="4">
    <source>
        <dbReference type="ARBA" id="ARBA00022840"/>
    </source>
</evidence>
<dbReference type="SUPFAM" id="SSF52374">
    <property type="entry name" value="Nucleotidylyl transferase"/>
    <property type="match status" value="1"/>
</dbReference>
<evidence type="ECO:0000256" key="6">
    <source>
        <dbReference type="ARBA" id="ARBA00023146"/>
    </source>
</evidence>
<dbReference type="InterPro" id="IPR014729">
    <property type="entry name" value="Rossmann-like_a/b/a_fold"/>
</dbReference>
<dbReference type="PANTHER" id="PTHR45794:SF1">
    <property type="entry name" value="LEUCINE--TRNA LIGASE, CYTOPLASMIC"/>
    <property type="match status" value="1"/>
</dbReference>
<comment type="caution">
    <text evidence="9">The sequence shown here is derived from an EMBL/GenBank/DDBJ whole genome shotgun (WGS) entry which is preliminary data.</text>
</comment>
<dbReference type="Pfam" id="PF09334">
    <property type="entry name" value="tRNA-synt_1g"/>
    <property type="match status" value="1"/>
</dbReference>
<evidence type="ECO:0000256" key="2">
    <source>
        <dbReference type="ARBA" id="ARBA00022598"/>
    </source>
</evidence>
<dbReference type="AlphaFoldDB" id="A0A819ZFS2"/>